<dbReference type="InterPro" id="IPR035965">
    <property type="entry name" value="PAS-like_dom_sf"/>
</dbReference>
<evidence type="ECO:0000259" key="3">
    <source>
        <dbReference type="PROSITE" id="PS50883"/>
    </source>
</evidence>
<feature type="domain" description="PAC" evidence="2">
    <location>
        <begin position="356"/>
        <end position="408"/>
    </location>
</feature>
<dbReference type="InterPro" id="IPR035919">
    <property type="entry name" value="EAL_sf"/>
</dbReference>
<feature type="domain" description="EAL" evidence="3">
    <location>
        <begin position="8"/>
        <end position="261"/>
    </location>
</feature>
<dbReference type="AlphaFoldDB" id="A0A5R9GAL9"/>
<keyword evidence="5" id="KW-1185">Reference proteome</keyword>
<dbReference type="InterPro" id="IPR013655">
    <property type="entry name" value="PAS_fold_3"/>
</dbReference>
<dbReference type="PROSITE" id="PS50883">
    <property type="entry name" value="EAL"/>
    <property type="match status" value="1"/>
</dbReference>
<dbReference type="PANTHER" id="PTHR44757:SF2">
    <property type="entry name" value="BIOFILM ARCHITECTURE MAINTENANCE PROTEIN MBAA"/>
    <property type="match status" value="1"/>
</dbReference>
<accession>A0A5R9GAL9</accession>
<dbReference type="InterPro" id="IPR013656">
    <property type="entry name" value="PAS_4"/>
</dbReference>
<dbReference type="EMBL" id="VCIW01000006">
    <property type="protein sequence ID" value="TLS52109.1"/>
    <property type="molecule type" value="Genomic_DNA"/>
</dbReference>
<dbReference type="PROSITE" id="PS50112">
    <property type="entry name" value="PAS"/>
    <property type="match status" value="1"/>
</dbReference>
<dbReference type="InterPro" id="IPR001610">
    <property type="entry name" value="PAC"/>
</dbReference>
<evidence type="ECO:0000313" key="5">
    <source>
        <dbReference type="Proteomes" id="UP000309676"/>
    </source>
</evidence>
<dbReference type="OrthoDB" id="9759607at2"/>
<organism evidence="4 5">
    <name type="scientific">Paenibacillus antri</name>
    <dbReference type="NCBI Taxonomy" id="2582848"/>
    <lineage>
        <taxon>Bacteria</taxon>
        <taxon>Bacillati</taxon>
        <taxon>Bacillota</taxon>
        <taxon>Bacilli</taxon>
        <taxon>Bacillales</taxon>
        <taxon>Paenibacillaceae</taxon>
        <taxon>Paenibacillus</taxon>
    </lineage>
</organism>
<dbReference type="InterPro" id="IPR000700">
    <property type="entry name" value="PAS-assoc_C"/>
</dbReference>
<gene>
    <name evidence="4" type="ORF">FE782_12165</name>
</gene>
<reference evidence="4 5" key="1">
    <citation type="submission" date="2019-05" db="EMBL/GenBank/DDBJ databases">
        <authorList>
            <person name="Narsing Rao M.P."/>
            <person name="Li W.J."/>
        </authorList>
    </citation>
    <scope>NUCLEOTIDE SEQUENCE [LARGE SCALE GENOMIC DNA]</scope>
    <source>
        <strain evidence="4 5">SYSU_K30003</strain>
    </source>
</reference>
<comment type="caution">
    <text evidence="4">The sequence shown here is derived from an EMBL/GenBank/DDBJ whole genome shotgun (WGS) entry which is preliminary data.</text>
</comment>
<dbReference type="Gene3D" id="3.30.450.20">
    <property type="entry name" value="PAS domain"/>
    <property type="match status" value="2"/>
</dbReference>
<dbReference type="SMART" id="SM00091">
    <property type="entry name" value="PAS"/>
    <property type="match status" value="1"/>
</dbReference>
<dbReference type="SUPFAM" id="SSF55785">
    <property type="entry name" value="PYP-like sensor domain (PAS domain)"/>
    <property type="match status" value="2"/>
</dbReference>
<dbReference type="CDD" id="cd01948">
    <property type="entry name" value="EAL"/>
    <property type="match status" value="1"/>
</dbReference>
<dbReference type="Pfam" id="PF08448">
    <property type="entry name" value="PAS_4"/>
    <property type="match status" value="1"/>
</dbReference>
<dbReference type="Proteomes" id="UP000309676">
    <property type="component" value="Unassembled WGS sequence"/>
</dbReference>
<dbReference type="RefSeq" id="WP_138194353.1">
    <property type="nucleotide sequence ID" value="NZ_VCIW01000006.1"/>
</dbReference>
<dbReference type="SMART" id="SM00052">
    <property type="entry name" value="EAL"/>
    <property type="match status" value="1"/>
</dbReference>
<protein>
    <submittedName>
        <fullName evidence="4">EAL domain-containing protein</fullName>
    </submittedName>
</protein>
<feature type="domain" description="PAS" evidence="1">
    <location>
        <begin position="409"/>
        <end position="479"/>
    </location>
</feature>
<dbReference type="Pfam" id="PF00563">
    <property type="entry name" value="EAL"/>
    <property type="match status" value="1"/>
</dbReference>
<dbReference type="FunFam" id="3.20.20.450:FF:000001">
    <property type="entry name" value="Cyclic di-GMP phosphodiesterase yahA"/>
    <property type="match status" value="1"/>
</dbReference>
<dbReference type="SUPFAM" id="SSF141868">
    <property type="entry name" value="EAL domain-like"/>
    <property type="match status" value="1"/>
</dbReference>
<evidence type="ECO:0000259" key="2">
    <source>
        <dbReference type="PROSITE" id="PS50113"/>
    </source>
</evidence>
<sequence>MDNGNLSSIRLLDALRTAVGDGQLKVYYQPRVDIRTGDVVGAEALLRWSHPTLGSISPAAFIPIAEETGLILPIGEWTLRQACAQAAAWRTAGFDRLVVSVNLSPRQFAQGDVVDTVWSILRETELPPQQLELEITESITMDVESAIATLNRLKRLGVRISVDDFGTGYSSLSYLKRFPLHTLKIDKTFIRECTKDENDATIVRTIIAMAHNLNLRVVAEGVETKEQLVFLQRHLCDEAQGFLFQRPVPPEELVEQLEELPAIVTKLGVGAAFTEKMLMREQLRNARRDLEETLRMQQGLTFKFKKVEDRFVITLCGGQLLRRFGVDAEAVVGKTVEEIAAPDEVAPLYAQYQRAWDGEEEVTFEAKVLGVWCLASLTPIRRGGVVVEVVGSAIDISERKRAEEALNRVHKQYELIVENVTDLISVFDADGDLTYASPSHLRLLGYTPESLLGMDVQELVHPEDVSGMATSFEEGIKMKSEFQCRSRFRHKDGIWVLVEVRGMPVMDDDGRLLQMVTVSRPVHR</sequence>
<dbReference type="PROSITE" id="PS50113">
    <property type="entry name" value="PAC"/>
    <property type="match status" value="1"/>
</dbReference>
<dbReference type="CDD" id="cd00130">
    <property type="entry name" value="PAS"/>
    <property type="match status" value="1"/>
</dbReference>
<dbReference type="NCBIfam" id="TIGR00229">
    <property type="entry name" value="sensory_box"/>
    <property type="match status" value="2"/>
</dbReference>
<name>A0A5R9GAL9_9BACL</name>
<proteinExistence type="predicted"/>
<evidence type="ECO:0000313" key="4">
    <source>
        <dbReference type="EMBL" id="TLS52109.1"/>
    </source>
</evidence>
<dbReference type="Gene3D" id="3.20.20.450">
    <property type="entry name" value="EAL domain"/>
    <property type="match status" value="1"/>
</dbReference>
<dbReference type="InterPro" id="IPR052155">
    <property type="entry name" value="Biofilm_reg_signaling"/>
</dbReference>
<dbReference type="InterPro" id="IPR001633">
    <property type="entry name" value="EAL_dom"/>
</dbReference>
<dbReference type="Pfam" id="PF08447">
    <property type="entry name" value="PAS_3"/>
    <property type="match status" value="1"/>
</dbReference>
<dbReference type="SMART" id="SM00086">
    <property type="entry name" value="PAC"/>
    <property type="match status" value="2"/>
</dbReference>
<evidence type="ECO:0000259" key="1">
    <source>
        <dbReference type="PROSITE" id="PS50112"/>
    </source>
</evidence>
<dbReference type="PANTHER" id="PTHR44757">
    <property type="entry name" value="DIGUANYLATE CYCLASE DGCP"/>
    <property type="match status" value="1"/>
</dbReference>
<dbReference type="InterPro" id="IPR000014">
    <property type="entry name" value="PAS"/>
</dbReference>